<dbReference type="SUPFAM" id="SSF55874">
    <property type="entry name" value="ATPase domain of HSP90 chaperone/DNA topoisomerase II/histidine kinase"/>
    <property type="match status" value="1"/>
</dbReference>
<gene>
    <name evidence="14" type="ORF">QM524_05375</name>
</gene>
<evidence type="ECO:0000256" key="11">
    <source>
        <dbReference type="SAM" id="Phobius"/>
    </source>
</evidence>
<dbReference type="InterPro" id="IPR003661">
    <property type="entry name" value="HisK_dim/P_dom"/>
</dbReference>
<dbReference type="InterPro" id="IPR003660">
    <property type="entry name" value="HAMP_dom"/>
</dbReference>
<evidence type="ECO:0000256" key="2">
    <source>
        <dbReference type="ARBA" id="ARBA00004370"/>
    </source>
</evidence>
<dbReference type="InterPro" id="IPR005467">
    <property type="entry name" value="His_kinase_dom"/>
</dbReference>
<accession>A0ABT6Y4Z2</accession>
<evidence type="ECO:0000259" key="12">
    <source>
        <dbReference type="PROSITE" id="PS50109"/>
    </source>
</evidence>
<evidence type="ECO:0000256" key="4">
    <source>
        <dbReference type="ARBA" id="ARBA00022553"/>
    </source>
</evidence>
<keyword evidence="5" id="KW-0808">Transferase</keyword>
<dbReference type="SUPFAM" id="SSF47384">
    <property type="entry name" value="Homodimeric domain of signal transducing histidine kinase"/>
    <property type="match status" value="1"/>
</dbReference>
<dbReference type="InterPro" id="IPR004358">
    <property type="entry name" value="Sig_transdc_His_kin-like_C"/>
</dbReference>
<dbReference type="PANTHER" id="PTHR45436:SF5">
    <property type="entry name" value="SENSOR HISTIDINE KINASE TRCS"/>
    <property type="match status" value="1"/>
</dbReference>
<evidence type="ECO:0000256" key="5">
    <source>
        <dbReference type="ARBA" id="ARBA00022679"/>
    </source>
</evidence>
<comment type="catalytic activity">
    <reaction evidence="1">
        <text>ATP + protein L-histidine = ADP + protein N-phospho-L-histidine.</text>
        <dbReference type="EC" id="2.7.13.3"/>
    </reaction>
</comment>
<dbReference type="PRINTS" id="PR00344">
    <property type="entry name" value="BCTRLSENSOR"/>
</dbReference>
<dbReference type="PROSITE" id="PS50885">
    <property type="entry name" value="HAMP"/>
    <property type="match status" value="1"/>
</dbReference>
<dbReference type="CDD" id="cd00075">
    <property type="entry name" value="HATPase"/>
    <property type="match status" value="1"/>
</dbReference>
<organism evidence="14 15">
    <name type="scientific">Flectobacillus roseus</name>
    <dbReference type="NCBI Taxonomy" id="502259"/>
    <lineage>
        <taxon>Bacteria</taxon>
        <taxon>Pseudomonadati</taxon>
        <taxon>Bacteroidota</taxon>
        <taxon>Cytophagia</taxon>
        <taxon>Cytophagales</taxon>
        <taxon>Flectobacillaceae</taxon>
        <taxon>Flectobacillus</taxon>
    </lineage>
</organism>
<dbReference type="InterPro" id="IPR003594">
    <property type="entry name" value="HATPase_dom"/>
</dbReference>
<evidence type="ECO:0000313" key="15">
    <source>
        <dbReference type="Proteomes" id="UP001236507"/>
    </source>
</evidence>
<dbReference type="CDD" id="cd00082">
    <property type="entry name" value="HisKA"/>
    <property type="match status" value="1"/>
</dbReference>
<dbReference type="Gene3D" id="1.10.287.130">
    <property type="match status" value="1"/>
</dbReference>
<evidence type="ECO:0000256" key="10">
    <source>
        <dbReference type="ARBA" id="ARBA00023136"/>
    </source>
</evidence>
<reference evidence="14 15" key="1">
    <citation type="submission" date="2023-05" db="EMBL/GenBank/DDBJ databases">
        <title>Novel species of genus Flectobacillus isolated from stream in China.</title>
        <authorList>
            <person name="Lu H."/>
        </authorList>
    </citation>
    <scope>NUCLEOTIDE SEQUENCE [LARGE SCALE GENOMIC DNA]</scope>
    <source>
        <strain evidence="14 15">KCTC 42575</strain>
    </source>
</reference>
<evidence type="ECO:0000313" key="14">
    <source>
        <dbReference type="EMBL" id="MDI9858630.1"/>
    </source>
</evidence>
<dbReference type="GO" id="GO:0016301">
    <property type="term" value="F:kinase activity"/>
    <property type="evidence" value="ECO:0007669"/>
    <property type="project" value="UniProtKB-KW"/>
</dbReference>
<sequence>MNIRLRLTFQFIALVTAIMILFSVGVYFFSKLYLEKRFYKRLQNSAVTTATLLFEIQAADTTVLKLVNISDKEILHDESVSVYSQTDNKFIFSTEKGNEKIHAQVLPRVISTQASSYLMVDDYQVFGMSIQYKGNNHWIIVSAVDEAGKEALSDLRKILMIMTLVAILLVGLSGWIFADKALAPMSAITRQVNSIFPKNIGKRVEHPDREDEIGLLVDTFNRLLDRVEQTLLTQKIFIANVSHELKNPLTKIYSQLEITLLQPRSVEVYQKLLSSLKDDTRTLTQLTNTLLDLANTVVDSKAIAKTSVRMDELLWDAKSQVQKWHEDYQINISFNDFPEEEDTLVINGNEAALKVVLMNLMDNACKFSENKTVKVDFSTNDYWIKLSFFNDGPAIPAKDLPNIFEPFYRSNATAQSVKGHGVGLTIVHRITQLHNGQIDVESSSEGTTFRVSFPSILMPVPLSDL</sequence>
<keyword evidence="15" id="KW-1185">Reference proteome</keyword>
<evidence type="ECO:0000256" key="7">
    <source>
        <dbReference type="ARBA" id="ARBA00022777"/>
    </source>
</evidence>
<comment type="caution">
    <text evidence="14">The sequence shown here is derived from an EMBL/GenBank/DDBJ whole genome shotgun (WGS) entry which is preliminary data.</text>
</comment>
<dbReference type="PANTHER" id="PTHR45436">
    <property type="entry name" value="SENSOR HISTIDINE KINASE YKOH"/>
    <property type="match status" value="1"/>
</dbReference>
<dbReference type="InterPro" id="IPR036097">
    <property type="entry name" value="HisK_dim/P_sf"/>
</dbReference>
<keyword evidence="6 11" id="KW-0812">Transmembrane</keyword>
<feature type="domain" description="Histidine kinase" evidence="12">
    <location>
        <begin position="240"/>
        <end position="457"/>
    </location>
</feature>
<dbReference type="SMART" id="SM00388">
    <property type="entry name" value="HisKA"/>
    <property type="match status" value="1"/>
</dbReference>
<evidence type="ECO:0000259" key="13">
    <source>
        <dbReference type="PROSITE" id="PS50885"/>
    </source>
</evidence>
<keyword evidence="4" id="KW-0597">Phosphoprotein</keyword>
<proteinExistence type="predicted"/>
<evidence type="ECO:0000256" key="3">
    <source>
        <dbReference type="ARBA" id="ARBA00012438"/>
    </source>
</evidence>
<dbReference type="Proteomes" id="UP001236507">
    <property type="component" value="Unassembled WGS sequence"/>
</dbReference>
<dbReference type="CDD" id="cd06225">
    <property type="entry name" value="HAMP"/>
    <property type="match status" value="1"/>
</dbReference>
<dbReference type="Pfam" id="PF02518">
    <property type="entry name" value="HATPase_c"/>
    <property type="match status" value="1"/>
</dbReference>
<dbReference type="SMART" id="SM00304">
    <property type="entry name" value="HAMP"/>
    <property type="match status" value="1"/>
</dbReference>
<feature type="transmembrane region" description="Helical" evidence="11">
    <location>
        <begin position="158"/>
        <end position="178"/>
    </location>
</feature>
<dbReference type="RefSeq" id="WP_283343798.1">
    <property type="nucleotide sequence ID" value="NZ_JASHIF010000004.1"/>
</dbReference>
<evidence type="ECO:0000256" key="9">
    <source>
        <dbReference type="ARBA" id="ARBA00023012"/>
    </source>
</evidence>
<evidence type="ECO:0000256" key="1">
    <source>
        <dbReference type="ARBA" id="ARBA00000085"/>
    </source>
</evidence>
<dbReference type="SMART" id="SM00387">
    <property type="entry name" value="HATPase_c"/>
    <property type="match status" value="1"/>
</dbReference>
<dbReference type="InterPro" id="IPR036890">
    <property type="entry name" value="HATPase_C_sf"/>
</dbReference>
<dbReference type="EC" id="2.7.13.3" evidence="3"/>
<dbReference type="SUPFAM" id="SSF158472">
    <property type="entry name" value="HAMP domain-like"/>
    <property type="match status" value="1"/>
</dbReference>
<dbReference type="Gene3D" id="6.10.340.10">
    <property type="match status" value="1"/>
</dbReference>
<keyword evidence="10 11" id="KW-0472">Membrane</keyword>
<keyword evidence="8 11" id="KW-1133">Transmembrane helix</keyword>
<comment type="subcellular location">
    <subcellularLocation>
        <location evidence="2">Membrane</location>
    </subcellularLocation>
</comment>
<feature type="domain" description="HAMP" evidence="13">
    <location>
        <begin position="179"/>
        <end position="232"/>
    </location>
</feature>
<dbReference type="PROSITE" id="PS50109">
    <property type="entry name" value="HIS_KIN"/>
    <property type="match status" value="1"/>
</dbReference>
<name>A0ABT6Y4Z2_9BACT</name>
<dbReference type="EMBL" id="JASHIF010000004">
    <property type="protein sequence ID" value="MDI9858630.1"/>
    <property type="molecule type" value="Genomic_DNA"/>
</dbReference>
<protein>
    <recommendedName>
        <fullName evidence="3">histidine kinase</fullName>
        <ecNumber evidence="3">2.7.13.3</ecNumber>
    </recommendedName>
</protein>
<dbReference type="Gene3D" id="3.30.565.10">
    <property type="entry name" value="Histidine kinase-like ATPase, C-terminal domain"/>
    <property type="match status" value="1"/>
</dbReference>
<feature type="transmembrane region" description="Helical" evidence="11">
    <location>
        <begin position="12"/>
        <end position="34"/>
    </location>
</feature>
<keyword evidence="7 14" id="KW-0418">Kinase</keyword>
<evidence type="ECO:0000256" key="8">
    <source>
        <dbReference type="ARBA" id="ARBA00022989"/>
    </source>
</evidence>
<evidence type="ECO:0000256" key="6">
    <source>
        <dbReference type="ARBA" id="ARBA00022692"/>
    </source>
</evidence>
<dbReference type="Pfam" id="PF00512">
    <property type="entry name" value="HisKA"/>
    <property type="match status" value="1"/>
</dbReference>
<dbReference type="InterPro" id="IPR050428">
    <property type="entry name" value="TCS_sensor_his_kinase"/>
</dbReference>
<keyword evidence="9" id="KW-0902">Two-component regulatory system</keyword>
<dbReference type="Pfam" id="PF00672">
    <property type="entry name" value="HAMP"/>
    <property type="match status" value="1"/>
</dbReference>